<proteinExistence type="predicted"/>
<organism evidence="2 3">
    <name type="scientific">Gymnopus androsaceus JB14</name>
    <dbReference type="NCBI Taxonomy" id="1447944"/>
    <lineage>
        <taxon>Eukaryota</taxon>
        <taxon>Fungi</taxon>
        <taxon>Dikarya</taxon>
        <taxon>Basidiomycota</taxon>
        <taxon>Agaricomycotina</taxon>
        <taxon>Agaricomycetes</taxon>
        <taxon>Agaricomycetidae</taxon>
        <taxon>Agaricales</taxon>
        <taxon>Marasmiineae</taxon>
        <taxon>Omphalotaceae</taxon>
        <taxon>Gymnopus</taxon>
    </lineage>
</organism>
<evidence type="ECO:0000313" key="2">
    <source>
        <dbReference type="EMBL" id="KAE9390410.1"/>
    </source>
</evidence>
<accession>A0A6A4GYL9</accession>
<name>A0A6A4GYL9_9AGAR</name>
<feature type="compositionally biased region" description="Low complexity" evidence="1">
    <location>
        <begin position="53"/>
        <end position="66"/>
    </location>
</feature>
<sequence length="168" mass="17750">MVTNAPSTDSPRLCSTILGSFLRGRPLISSQSAPTRQFQLQPTSRRVAVPGNASSPSPDPTATSPSQQLFACPQFQTPSSNHPFINHAHVAAPPAPAGTHCIRLVPHLESRCSLKFEAITQDLAPSSPALRIGRFTGHSGLGVSAVNALGSNKLAFRSKVVLRSHAEI</sequence>
<keyword evidence="3" id="KW-1185">Reference proteome</keyword>
<dbReference type="EMBL" id="ML769659">
    <property type="protein sequence ID" value="KAE9390410.1"/>
    <property type="molecule type" value="Genomic_DNA"/>
</dbReference>
<feature type="region of interest" description="Disordered" evidence="1">
    <location>
        <begin position="30"/>
        <end position="67"/>
    </location>
</feature>
<evidence type="ECO:0008006" key="4">
    <source>
        <dbReference type="Google" id="ProtNLM"/>
    </source>
</evidence>
<evidence type="ECO:0000313" key="3">
    <source>
        <dbReference type="Proteomes" id="UP000799118"/>
    </source>
</evidence>
<dbReference type="OrthoDB" id="687730at2759"/>
<evidence type="ECO:0000256" key="1">
    <source>
        <dbReference type="SAM" id="MobiDB-lite"/>
    </source>
</evidence>
<gene>
    <name evidence="2" type="ORF">BT96DRAFT_1002314</name>
</gene>
<dbReference type="AlphaFoldDB" id="A0A6A4GYL9"/>
<protein>
    <recommendedName>
        <fullName evidence="4">FHA domain-containing protein</fullName>
    </recommendedName>
</protein>
<dbReference type="Proteomes" id="UP000799118">
    <property type="component" value="Unassembled WGS sequence"/>
</dbReference>
<reference evidence="2" key="1">
    <citation type="journal article" date="2019" name="Environ. Microbiol.">
        <title>Fungal ecological strategies reflected in gene transcription - a case study of two litter decomposers.</title>
        <authorList>
            <person name="Barbi F."/>
            <person name="Kohler A."/>
            <person name="Barry K."/>
            <person name="Baskaran P."/>
            <person name="Daum C."/>
            <person name="Fauchery L."/>
            <person name="Ihrmark K."/>
            <person name="Kuo A."/>
            <person name="LaButti K."/>
            <person name="Lipzen A."/>
            <person name="Morin E."/>
            <person name="Grigoriev I.V."/>
            <person name="Henrissat B."/>
            <person name="Lindahl B."/>
            <person name="Martin F."/>
        </authorList>
    </citation>
    <scope>NUCLEOTIDE SEQUENCE</scope>
    <source>
        <strain evidence="2">JB14</strain>
    </source>
</reference>
<feature type="compositionally biased region" description="Polar residues" evidence="1">
    <location>
        <begin position="30"/>
        <end position="44"/>
    </location>
</feature>